<name>A0AAW5U371_9BACT</name>
<proteinExistence type="predicted"/>
<sequence>MTVYLIYKDDAWHSKGSGELLRVADDLQKCYATAEANGASEEQLKDLRNIGQSQCSGKSYEFYIETWEVT</sequence>
<dbReference type="EMBL" id="JAPDVG010000001">
    <property type="protein sequence ID" value="MCW4130131.1"/>
    <property type="molecule type" value="Genomic_DNA"/>
</dbReference>
<comment type="caution">
    <text evidence="1">The sequence shown here is derived from an EMBL/GenBank/DDBJ whole genome shotgun (WGS) entry which is preliminary data.</text>
</comment>
<organism evidence="1 2">
    <name type="scientific">Segatella copri</name>
    <dbReference type="NCBI Taxonomy" id="165179"/>
    <lineage>
        <taxon>Bacteria</taxon>
        <taxon>Pseudomonadati</taxon>
        <taxon>Bacteroidota</taxon>
        <taxon>Bacteroidia</taxon>
        <taxon>Bacteroidales</taxon>
        <taxon>Prevotellaceae</taxon>
        <taxon>Segatella</taxon>
    </lineage>
</organism>
<gene>
    <name evidence="1" type="ORF">ONT19_00675</name>
</gene>
<dbReference type="AlphaFoldDB" id="A0AAW5U371"/>
<dbReference type="Proteomes" id="UP001209417">
    <property type="component" value="Unassembled WGS sequence"/>
</dbReference>
<evidence type="ECO:0000313" key="2">
    <source>
        <dbReference type="Proteomes" id="UP001209417"/>
    </source>
</evidence>
<protein>
    <submittedName>
        <fullName evidence="1">Uncharacterized protein</fullName>
    </submittedName>
</protein>
<accession>A0AAW5U371</accession>
<reference evidence="1" key="1">
    <citation type="submission" date="2022-11" db="EMBL/GenBank/DDBJ databases">
        <title>Genomic repertoires linked with pathogenic potency of arthritogenic Prevotella copri isolated from the gut of rheumatoid arthritis patients.</title>
        <authorList>
            <person name="Nii T."/>
            <person name="Maeda Y."/>
            <person name="Motooka D."/>
            <person name="Naito M."/>
            <person name="Matsumoto Y."/>
            <person name="Ogawa T."/>
            <person name="Oguro-Igashira E."/>
            <person name="Kishikawa T."/>
            <person name="Yamashita M."/>
            <person name="Koizumi S."/>
            <person name="Kurakawa T."/>
            <person name="Okumura R."/>
            <person name="Kayama H."/>
            <person name="Murakami M."/>
            <person name="Sakaguchi T."/>
            <person name="Das B."/>
            <person name="Nakamura S."/>
            <person name="Okada Y."/>
            <person name="Kumanogoh A."/>
            <person name="Takeda K."/>
        </authorList>
    </citation>
    <scope>NUCLEOTIDE SEQUENCE</scope>
    <source>
        <strain evidence="1">H019-1</strain>
    </source>
</reference>
<evidence type="ECO:0000313" key="1">
    <source>
        <dbReference type="EMBL" id="MCW4130131.1"/>
    </source>
</evidence>
<dbReference type="RefSeq" id="WP_264953371.1">
    <property type="nucleotide sequence ID" value="NZ_JAPDVE010000005.1"/>
</dbReference>